<accession>A0A1S3GWQ9</accession>
<dbReference type="InterPro" id="IPR013783">
    <property type="entry name" value="Ig-like_fold"/>
</dbReference>
<dbReference type="PROSITE" id="PS50835">
    <property type="entry name" value="IG_LIKE"/>
    <property type="match status" value="1"/>
</dbReference>
<feature type="chain" id="PRO_5010349753" evidence="2">
    <location>
        <begin position="26"/>
        <end position="267"/>
    </location>
</feature>
<dbReference type="CTD" id="284021"/>
<organism evidence="4 5">
    <name type="scientific">Dipodomys ordii</name>
    <name type="common">Ord's kangaroo rat</name>
    <dbReference type="NCBI Taxonomy" id="10020"/>
    <lineage>
        <taxon>Eukaryota</taxon>
        <taxon>Metazoa</taxon>
        <taxon>Chordata</taxon>
        <taxon>Craniata</taxon>
        <taxon>Vertebrata</taxon>
        <taxon>Euteleostomi</taxon>
        <taxon>Mammalia</taxon>
        <taxon>Eutheria</taxon>
        <taxon>Euarchontoglires</taxon>
        <taxon>Glires</taxon>
        <taxon>Rodentia</taxon>
        <taxon>Castorimorpha</taxon>
        <taxon>Heteromyidae</taxon>
        <taxon>Dipodomyinae</taxon>
        <taxon>Dipodomys</taxon>
    </lineage>
</organism>
<proteinExistence type="predicted"/>
<dbReference type="SUPFAM" id="SSF48726">
    <property type="entry name" value="Immunoglobulin"/>
    <property type="match status" value="1"/>
</dbReference>
<evidence type="ECO:0000256" key="1">
    <source>
        <dbReference type="SAM" id="Phobius"/>
    </source>
</evidence>
<keyword evidence="2" id="KW-0732">Signal</keyword>
<dbReference type="OrthoDB" id="9947088at2759"/>
<keyword evidence="4" id="KW-1185">Reference proteome</keyword>
<dbReference type="Pfam" id="PF13895">
    <property type="entry name" value="Ig_2"/>
    <property type="match status" value="1"/>
</dbReference>
<dbReference type="FunCoup" id="A0A1S3GWQ9">
    <property type="interactions" value="287"/>
</dbReference>
<dbReference type="KEGG" id="dord:106003017"/>
<dbReference type="InParanoid" id="A0A1S3GWQ9"/>
<dbReference type="InterPro" id="IPR036179">
    <property type="entry name" value="Ig-like_dom_sf"/>
</dbReference>
<feature type="signal peptide" evidence="2">
    <location>
        <begin position="1"/>
        <end position="25"/>
    </location>
</feature>
<keyword evidence="1" id="KW-0472">Membrane</keyword>
<dbReference type="GeneID" id="106003017"/>
<dbReference type="RefSeq" id="XP_012893221.1">
    <property type="nucleotide sequence ID" value="XM_013037767.1"/>
</dbReference>
<evidence type="ECO:0000256" key="2">
    <source>
        <dbReference type="SAM" id="SignalP"/>
    </source>
</evidence>
<feature type="transmembrane region" description="Helical" evidence="1">
    <location>
        <begin position="131"/>
        <end position="153"/>
    </location>
</feature>
<protein>
    <submittedName>
        <fullName evidence="5">Allergin-1 isoform X1</fullName>
    </submittedName>
</protein>
<name>A0A1S3GWQ9_DIPOR</name>
<evidence type="ECO:0000259" key="3">
    <source>
        <dbReference type="PROSITE" id="PS50835"/>
    </source>
</evidence>
<dbReference type="AlphaFoldDB" id="A0A1S3GWQ9"/>
<dbReference type="InterPro" id="IPR007110">
    <property type="entry name" value="Ig-like_dom"/>
</dbReference>
<keyword evidence="1" id="KW-0812">Transmembrane</keyword>
<dbReference type="Gene3D" id="2.60.40.10">
    <property type="entry name" value="Immunoglobulins"/>
    <property type="match status" value="1"/>
</dbReference>
<gene>
    <name evidence="5" type="primary">Milr1</name>
</gene>
<evidence type="ECO:0000313" key="4">
    <source>
        <dbReference type="Proteomes" id="UP000081671"/>
    </source>
</evidence>
<feature type="domain" description="Ig-like" evidence="3">
    <location>
        <begin position="38"/>
        <end position="121"/>
    </location>
</feature>
<reference evidence="5" key="1">
    <citation type="submission" date="2025-08" db="UniProtKB">
        <authorList>
            <consortium name="RefSeq"/>
        </authorList>
    </citation>
    <scope>IDENTIFICATION</scope>
    <source>
        <tissue evidence="5">Kidney</tissue>
    </source>
</reference>
<dbReference type="Proteomes" id="UP000081671">
    <property type="component" value="Unplaced"/>
</dbReference>
<keyword evidence="1" id="KW-1133">Transmembrane helix</keyword>
<sequence length="267" mass="29991">MRGPRTALLLGGFLSFVSFQMAVSAHENLDRKTEFFSPNLTSNTSTVRMGQNVFLFCSIKNTSLQANYSLFWHTQQLDKKKGKGEPVIFNRNISKANESGPYKCKVQVYNISKYSQEFNFTLADDSCPLCLLPLLVPVLLVLLAIILILVFWIRPKYKARKSMRVKGPTDSGALSLDSELYANPCSPQSICAGKSTRVKGPMDSGALSLDSQLYANPCSPQPRSESTQEIQYATPVFQEMSTWKQEDYHISEIRSVYCELNFSTVHN</sequence>
<evidence type="ECO:0000313" key="5">
    <source>
        <dbReference type="RefSeq" id="XP_012893221.1"/>
    </source>
</evidence>